<accession>A0AAX3JAC3</accession>
<reference evidence="8 9" key="1">
    <citation type="submission" date="2019-10" db="EMBL/GenBank/DDBJ databases">
        <authorList>
            <person name="Karimi E."/>
        </authorList>
    </citation>
    <scope>NUCLEOTIDE SEQUENCE [LARGE SCALE GENOMIC DNA]</scope>
    <source>
        <strain evidence="8">Pantoea sp. 111</strain>
    </source>
</reference>
<keyword evidence="2" id="KW-0615">Plasmid copy control</keyword>
<dbReference type="InterPro" id="IPR019661">
    <property type="entry name" value="RepA2"/>
</dbReference>
<feature type="compositionally biased region" description="Polar residues" evidence="7">
    <location>
        <begin position="1"/>
        <end position="15"/>
    </location>
</feature>
<name>A0AAX3JAC3_9GAMM</name>
<dbReference type="NCBIfam" id="NF010256">
    <property type="entry name" value="PRK13702.1"/>
    <property type="match status" value="1"/>
</dbReference>
<evidence type="ECO:0000256" key="4">
    <source>
        <dbReference type="ARBA" id="ARBA00023125"/>
    </source>
</evidence>
<keyword evidence="4" id="KW-0238">DNA-binding</keyword>
<proteinExistence type="predicted"/>
<evidence type="ECO:0000256" key="5">
    <source>
        <dbReference type="ARBA" id="ARBA00023163"/>
    </source>
</evidence>
<dbReference type="GO" id="GO:0006276">
    <property type="term" value="P:plasmid maintenance"/>
    <property type="evidence" value="ECO:0007669"/>
    <property type="project" value="UniProtKB-KW"/>
</dbReference>
<evidence type="ECO:0000256" key="3">
    <source>
        <dbReference type="ARBA" id="ARBA00023015"/>
    </source>
</evidence>
<evidence type="ECO:0000313" key="9">
    <source>
        <dbReference type="Proteomes" id="UP000433737"/>
    </source>
</evidence>
<sequence>MQQGTSMSPRDSVTSAPAKKLTRSRQNPTSDNERAKAYQARKRETHKEIKVFIRAEIKQALIKLCEADGLTQAEVLERLIENETGRRK</sequence>
<dbReference type="Pfam" id="PF10723">
    <property type="entry name" value="RepB-RCR_reg"/>
    <property type="match status" value="1"/>
</dbReference>
<evidence type="ECO:0000256" key="1">
    <source>
        <dbReference type="ARBA" id="ARBA00022491"/>
    </source>
</evidence>
<evidence type="ECO:0000256" key="2">
    <source>
        <dbReference type="ARBA" id="ARBA00022689"/>
    </source>
</evidence>
<dbReference type="AlphaFoldDB" id="A0AAX3JAC3"/>
<organism evidence="8 9">
    <name type="scientific">Pantoea brenneri</name>
    <dbReference type="NCBI Taxonomy" id="472694"/>
    <lineage>
        <taxon>Bacteria</taxon>
        <taxon>Pseudomonadati</taxon>
        <taxon>Pseudomonadota</taxon>
        <taxon>Gammaproteobacteria</taxon>
        <taxon>Enterobacterales</taxon>
        <taxon>Erwiniaceae</taxon>
        <taxon>Pantoea</taxon>
    </lineage>
</organism>
<evidence type="ECO:0000256" key="7">
    <source>
        <dbReference type="SAM" id="MobiDB-lite"/>
    </source>
</evidence>
<keyword evidence="1" id="KW-0678">Repressor</keyword>
<keyword evidence="3" id="KW-0805">Transcription regulation</keyword>
<evidence type="ECO:0000313" key="8">
    <source>
        <dbReference type="EMBL" id="VXC38826.1"/>
    </source>
</evidence>
<dbReference type="GO" id="GO:0003677">
    <property type="term" value="F:DNA binding"/>
    <property type="evidence" value="ECO:0007669"/>
    <property type="project" value="UniProtKB-KW"/>
</dbReference>
<gene>
    <name evidence="8" type="primary">repA</name>
    <name evidence="8" type="ORF">PANT111_40125</name>
</gene>
<comment type="caution">
    <text evidence="8">The sequence shown here is derived from an EMBL/GenBank/DDBJ whole genome shotgun (WGS) entry which is preliminary data.</text>
</comment>
<dbReference type="Proteomes" id="UP000433737">
    <property type="component" value="Unassembled WGS sequence"/>
</dbReference>
<feature type="region of interest" description="Disordered" evidence="7">
    <location>
        <begin position="1"/>
        <end position="43"/>
    </location>
</feature>
<evidence type="ECO:0000256" key="6">
    <source>
        <dbReference type="ARBA" id="ARBA00031853"/>
    </source>
</evidence>
<keyword evidence="5" id="KW-0804">Transcription</keyword>
<protein>
    <recommendedName>
        <fullName evidence="6">Protein CopB</fullName>
    </recommendedName>
</protein>
<dbReference type="EMBL" id="CABWMH010000034">
    <property type="protein sequence ID" value="VXC38826.1"/>
    <property type="molecule type" value="Genomic_DNA"/>
</dbReference>
<feature type="compositionally biased region" description="Basic and acidic residues" evidence="7">
    <location>
        <begin position="31"/>
        <end position="43"/>
    </location>
</feature>